<comment type="subcellular location">
    <subcellularLocation>
        <location evidence="1">Cell membrane</location>
        <topology evidence="1">Multi-pass membrane protein</topology>
    </subcellularLocation>
</comment>
<evidence type="ECO:0000256" key="8">
    <source>
        <dbReference type="SAM" id="Phobius"/>
    </source>
</evidence>
<accession>A0ABN3ZBI5</accession>
<protein>
    <recommendedName>
        <fullName evidence="11">AI-2E family transporter</fullName>
    </recommendedName>
</protein>
<feature type="transmembrane region" description="Helical" evidence="8">
    <location>
        <begin position="251"/>
        <end position="270"/>
    </location>
</feature>
<feature type="transmembrane region" description="Helical" evidence="8">
    <location>
        <begin position="165"/>
        <end position="187"/>
    </location>
</feature>
<evidence type="ECO:0000256" key="7">
    <source>
        <dbReference type="ARBA" id="ARBA00023136"/>
    </source>
</evidence>
<keyword evidence="4" id="KW-1003">Cell membrane</keyword>
<evidence type="ECO:0000256" key="5">
    <source>
        <dbReference type="ARBA" id="ARBA00022692"/>
    </source>
</evidence>
<feature type="transmembrane region" description="Helical" evidence="8">
    <location>
        <begin position="320"/>
        <end position="347"/>
    </location>
</feature>
<feature type="transmembrane region" description="Helical" evidence="8">
    <location>
        <begin position="37"/>
        <end position="59"/>
    </location>
</feature>
<dbReference type="PANTHER" id="PTHR21716:SF53">
    <property type="entry name" value="PERMEASE PERM-RELATED"/>
    <property type="match status" value="1"/>
</dbReference>
<evidence type="ECO:0000256" key="4">
    <source>
        <dbReference type="ARBA" id="ARBA00022475"/>
    </source>
</evidence>
<evidence type="ECO:0008006" key="11">
    <source>
        <dbReference type="Google" id="ProtNLM"/>
    </source>
</evidence>
<dbReference type="PANTHER" id="PTHR21716">
    <property type="entry name" value="TRANSMEMBRANE PROTEIN"/>
    <property type="match status" value="1"/>
</dbReference>
<keyword evidence="7 8" id="KW-0472">Membrane</keyword>
<reference evidence="9 10" key="1">
    <citation type="journal article" date="2011" name="Front. Microbiol.">
        <title>Genomic signatures of strain selection and enhancement in Bacillus atrophaeus var. globigii, a historical biowarfare simulant.</title>
        <authorList>
            <person name="Gibbons H.S."/>
            <person name="Broomall S.M."/>
            <person name="McNew L.A."/>
            <person name="Daligault H."/>
            <person name="Chapman C."/>
            <person name="Bruce D."/>
            <person name="Karavis M."/>
            <person name="Krepps M."/>
            <person name="McGregor P.A."/>
            <person name="Hong C."/>
            <person name="Park K.H."/>
            <person name="Akmal A."/>
            <person name="Feldman A."/>
            <person name="Lin J.S."/>
            <person name="Chang W.E."/>
            <person name="Higgs B.W."/>
            <person name="Demirev P."/>
            <person name="Lindquist J."/>
            <person name="Liem A."/>
            <person name="Fochler E."/>
            <person name="Read T.D."/>
            <person name="Tapia R."/>
            <person name="Johnson S."/>
            <person name="Bishop-Lilly K.A."/>
            <person name="Detter C."/>
            <person name="Han C."/>
            <person name="Sozhamannan S."/>
            <person name="Rosenzweig C.N."/>
            <person name="Skowronski E.W."/>
        </authorList>
    </citation>
    <scope>NUCLEOTIDE SEQUENCE [LARGE SCALE GENOMIC DNA]</scope>
    <source>
        <strain evidence="9 10">1942</strain>
    </source>
</reference>
<dbReference type="InterPro" id="IPR002549">
    <property type="entry name" value="AI-2E-like"/>
</dbReference>
<dbReference type="Proteomes" id="UP000006867">
    <property type="component" value="Chromosome"/>
</dbReference>
<keyword evidence="3" id="KW-0813">Transport</keyword>
<feature type="transmembrane region" description="Helical" evidence="8">
    <location>
        <begin position="277"/>
        <end position="300"/>
    </location>
</feature>
<sequence length="369" mass="41125">MRGVPMPVGKYFKIGYGILLLFLIIYLGTLIDFLFRPFIIFCQTLFGPIILSGVLYYLFRPLVKLLHTKAKLPKGIAILLIYLTAGGLFTLFIYTAGPEIQKQFNSFVSNFPTLLDQARDWIETIQHNKWFSRLQEQSSLNQITDKVTNYSNSFISSLGDNIKSMAGAVTNAVITIVIIPFVLYYMLKEGEKAPRYLLHFLPKKQQKEGKRILEDMDQTLSAYIQGQIIVSCCVGVLVTIGYFIIGLDYPLMLGVVAMVTNVIPFIGPWIGTFPGVVVGLFDSPTTAILVIVVVVIAQQIESQIISPQVMGRKLSIHPLTIIFLLLAVGNFAGIVGMLLAIPGYAVAKVIVSHIWRLVLLRKKHTDHSS</sequence>
<feature type="transmembrane region" description="Helical" evidence="8">
    <location>
        <begin position="79"/>
        <end position="97"/>
    </location>
</feature>
<evidence type="ECO:0000313" key="10">
    <source>
        <dbReference type="Proteomes" id="UP000006867"/>
    </source>
</evidence>
<dbReference type="EMBL" id="CP002207">
    <property type="protein sequence ID" value="ADP32964.1"/>
    <property type="molecule type" value="Genomic_DNA"/>
</dbReference>
<name>A0ABN3ZBI5_BACA1</name>
<evidence type="ECO:0000313" key="9">
    <source>
        <dbReference type="EMBL" id="ADP32964.1"/>
    </source>
</evidence>
<feature type="transmembrane region" description="Helical" evidence="8">
    <location>
        <begin position="220"/>
        <end position="245"/>
    </location>
</feature>
<dbReference type="Pfam" id="PF01594">
    <property type="entry name" value="AI-2E_transport"/>
    <property type="match status" value="1"/>
</dbReference>
<evidence type="ECO:0000256" key="3">
    <source>
        <dbReference type="ARBA" id="ARBA00022448"/>
    </source>
</evidence>
<evidence type="ECO:0000256" key="2">
    <source>
        <dbReference type="ARBA" id="ARBA00009773"/>
    </source>
</evidence>
<organism evidence="9 10">
    <name type="scientific">Bacillus atrophaeus (strain 1942)</name>
    <dbReference type="NCBI Taxonomy" id="720555"/>
    <lineage>
        <taxon>Bacteria</taxon>
        <taxon>Bacillati</taxon>
        <taxon>Bacillota</taxon>
        <taxon>Bacilli</taxon>
        <taxon>Bacillales</taxon>
        <taxon>Bacillaceae</taxon>
        <taxon>Bacillus</taxon>
    </lineage>
</organism>
<gene>
    <name evidence="9" type="ordered locus">BATR1942_10155</name>
</gene>
<comment type="similarity">
    <text evidence="2">Belongs to the autoinducer-2 exporter (AI-2E) (TC 2.A.86) family.</text>
</comment>
<keyword evidence="10" id="KW-1185">Reference proteome</keyword>
<keyword evidence="5 8" id="KW-0812">Transmembrane</keyword>
<keyword evidence="6 8" id="KW-1133">Transmembrane helix</keyword>
<feature type="transmembrane region" description="Helical" evidence="8">
    <location>
        <begin position="12"/>
        <end position="31"/>
    </location>
</feature>
<evidence type="ECO:0000256" key="1">
    <source>
        <dbReference type="ARBA" id="ARBA00004651"/>
    </source>
</evidence>
<evidence type="ECO:0000256" key="6">
    <source>
        <dbReference type="ARBA" id="ARBA00022989"/>
    </source>
</evidence>
<proteinExistence type="inferred from homology"/>